<dbReference type="Proteomes" id="UP000294588">
    <property type="component" value="Unassembled WGS sequence"/>
</dbReference>
<evidence type="ECO:0000313" key="2">
    <source>
        <dbReference type="Proteomes" id="UP000294588"/>
    </source>
</evidence>
<dbReference type="EC" id="2.5.1.78" evidence="1"/>
<accession>A0AC61QJH1</accession>
<organism evidence="1 2">
    <name type="scientific">Candidatus Syntrophosphaera thermopropionivorans</name>
    <dbReference type="NCBI Taxonomy" id="2593015"/>
    <lineage>
        <taxon>Bacteria</taxon>
        <taxon>Pseudomonadati</taxon>
        <taxon>Candidatus Cloacimonadota</taxon>
        <taxon>Candidatus Cloacimonadia</taxon>
        <taxon>Candidatus Cloacimonadales</taxon>
        <taxon>Candidatus Cloacimonadaceae</taxon>
        <taxon>Candidatus Syntrophosphaera</taxon>
    </lineage>
</organism>
<evidence type="ECO:0000313" key="1">
    <source>
        <dbReference type="EMBL" id="TDF73251.1"/>
    </source>
</evidence>
<gene>
    <name evidence="1" type="ORF">E0946_03505</name>
</gene>
<reference evidence="1" key="1">
    <citation type="submission" date="2019-03" db="EMBL/GenBank/DDBJ databases">
        <title>Candidatus Syntrophosphaera thermopropionivorans: a novel player in syntrophic propionate oxidation during anaerobic digestion.</title>
        <authorList>
            <person name="Dyksma S."/>
        </authorList>
    </citation>
    <scope>NUCLEOTIDE SEQUENCE</scope>
    <source>
        <strain evidence="1">W5</strain>
    </source>
</reference>
<keyword evidence="2" id="KW-1185">Reference proteome</keyword>
<keyword evidence="1" id="KW-0808">Transferase</keyword>
<protein>
    <submittedName>
        <fullName evidence="1">6,7-dimethyl-8-ribityllumazine synthase</fullName>
        <ecNumber evidence="1">2.5.1.78</ecNumber>
    </submittedName>
</protein>
<comment type="caution">
    <text evidence="1">The sequence shown here is derived from an EMBL/GenBank/DDBJ whole genome shotgun (WGS) entry which is preliminary data.</text>
</comment>
<dbReference type="EMBL" id="SMOG01000007">
    <property type="protein sequence ID" value="TDF73251.1"/>
    <property type="molecule type" value="Genomic_DNA"/>
</dbReference>
<name>A0AC61QJH1_9BACT</name>
<proteinExistence type="predicted"/>
<sequence length="159" mass="17458">MKVIQGNLISREYRFALVVSRFNEIVSQKLVDGAIDFLLRHNVKEEDIDIIWVPGAFEIPQVAKVAVQRRDIDAVICLGAVIRGSTPHFEYIASEVSKGIAQLALKQDKPVIFGVLTTDTLEQALERAGAKSGNKGYYAASAALEMLNLLSELKIGTET</sequence>